<evidence type="ECO:0000256" key="1">
    <source>
        <dbReference type="ARBA" id="ARBA00004442"/>
    </source>
</evidence>
<keyword evidence="3 6" id="KW-0732">Signal</keyword>
<feature type="signal peptide" evidence="6">
    <location>
        <begin position="1"/>
        <end position="20"/>
    </location>
</feature>
<dbReference type="InterPro" id="IPR011990">
    <property type="entry name" value="TPR-like_helical_dom_sf"/>
</dbReference>
<protein>
    <submittedName>
        <fullName evidence="8">Starch-binding associating with outer membrane</fullName>
    </submittedName>
</protein>
<evidence type="ECO:0000256" key="5">
    <source>
        <dbReference type="ARBA" id="ARBA00023237"/>
    </source>
</evidence>
<comment type="subcellular location">
    <subcellularLocation>
        <location evidence="1">Cell outer membrane</location>
    </subcellularLocation>
</comment>
<evidence type="ECO:0000256" key="3">
    <source>
        <dbReference type="ARBA" id="ARBA00022729"/>
    </source>
</evidence>
<evidence type="ECO:0000313" key="9">
    <source>
        <dbReference type="Proteomes" id="UP000198510"/>
    </source>
</evidence>
<name>A0A1G9P2F6_9BACT</name>
<dbReference type="PROSITE" id="PS51257">
    <property type="entry name" value="PROKAR_LIPOPROTEIN"/>
    <property type="match status" value="1"/>
</dbReference>
<accession>A0A1G9P2F6</accession>
<gene>
    <name evidence="8" type="ORF">SAMN05421823_10954</name>
</gene>
<dbReference type="Gene3D" id="1.25.40.390">
    <property type="match status" value="1"/>
</dbReference>
<organism evidence="8 9">
    <name type="scientific">Catalinimonas alkaloidigena</name>
    <dbReference type="NCBI Taxonomy" id="1075417"/>
    <lineage>
        <taxon>Bacteria</taxon>
        <taxon>Pseudomonadati</taxon>
        <taxon>Bacteroidota</taxon>
        <taxon>Cytophagia</taxon>
        <taxon>Cytophagales</taxon>
        <taxon>Catalimonadaceae</taxon>
        <taxon>Catalinimonas</taxon>
    </lineage>
</organism>
<comment type="similarity">
    <text evidence="2">Belongs to the SusD family.</text>
</comment>
<keyword evidence="5" id="KW-0998">Cell outer membrane</keyword>
<reference evidence="8 9" key="1">
    <citation type="submission" date="2016-10" db="EMBL/GenBank/DDBJ databases">
        <authorList>
            <person name="de Groot N.N."/>
        </authorList>
    </citation>
    <scope>NUCLEOTIDE SEQUENCE [LARGE SCALE GENOMIC DNA]</scope>
    <source>
        <strain evidence="8 9">DSM 25186</strain>
    </source>
</reference>
<evidence type="ECO:0000259" key="7">
    <source>
        <dbReference type="Pfam" id="PF07980"/>
    </source>
</evidence>
<evidence type="ECO:0000256" key="6">
    <source>
        <dbReference type="SAM" id="SignalP"/>
    </source>
</evidence>
<feature type="domain" description="RagB/SusD" evidence="7">
    <location>
        <begin position="285"/>
        <end position="597"/>
    </location>
</feature>
<keyword evidence="4" id="KW-0472">Membrane</keyword>
<dbReference type="InterPro" id="IPR012944">
    <property type="entry name" value="SusD_RagB_dom"/>
</dbReference>
<evidence type="ECO:0000313" key="8">
    <source>
        <dbReference type="EMBL" id="SDL92723.1"/>
    </source>
</evidence>
<dbReference type="OrthoDB" id="5694214at2"/>
<dbReference type="AlphaFoldDB" id="A0A1G9P2F6"/>
<dbReference type="GO" id="GO:0009279">
    <property type="term" value="C:cell outer membrane"/>
    <property type="evidence" value="ECO:0007669"/>
    <property type="project" value="UniProtKB-SubCell"/>
</dbReference>
<keyword evidence="9" id="KW-1185">Reference proteome</keyword>
<dbReference type="STRING" id="1075417.SAMN05421823_10954"/>
<dbReference type="SUPFAM" id="SSF48452">
    <property type="entry name" value="TPR-like"/>
    <property type="match status" value="1"/>
</dbReference>
<dbReference type="Pfam" id="PF07980">
    <property type="entry name" value="SusD_RagB"/>
    <property type="match status" value="1"/>
</dbReference>
<evidence type="ECO:0000256" key="2">
    <source>
        <dbReference type="ARBA" id="ARBA00006275"/>
    </source>
</evidence>
<evidence type="ECO:0000256" key="4">
    <source>
        <dbReference type="ARBA" id="ARBA00023136"/>
    </source>
</evidence>
<dbReference type="Proteomes" id="UP000198510">
    <property type="component" value="Unassembled WGS sequence"/>
</dbReference>
<dbReference type="RefSeq" id="WP_089685512.1">
    <property type="nucleotide sequence ID" value="NZ_FNFO01000009.1"/>
</dbReference>
<sequence length="598" mass="67921">MNSRSLLLSVALAATLTACNDDFLDKFPETQINQENFFNTEEDLAMYLYNLYDFPGIGLYTADAATDNAATTGVTELKTMMISAPSSQTLTSGWDWSSLRDINFFLENFQRAQLSQERLDHFEGLARFFRARFYANKVKRYSDVPWYDEVISTNEEELLMKPRDPRAFVVERIMEDYRFAAEHVDPTSAAGAVNGWVVKTDFARFALYEGTFRTYHPELDLQATADDFLRTARDVAKDIMDNGGFALYSTGHPDQDYLNLFNQTSLAGNSEVILGRYYEDNLLNSGWWEYGFGNYEYNPVKDLVQTYLMADGSFYTRQPGYETNEFVAEFANRDPRLSQSYAYPGWELIFTSTYSQGGGLYVQQLAKNFSGYHQIKGFMNSTDQTVRNSVDVPVYRYAEVLLTYAEARAELGELTQGDLDLTVNLLRDRVGMPHLAMNPEVDPVQADRYPNITSAQRAELLEIRRERRVELGLEGYRYDDLMRWAAGHLFEKEPEGLYFSGLGKHDLTGDGEPDIMLIAASESIPDTKETNGLGVPLIYYRAGTLGQDASVFLKNGTSGTVQVTADRGTFVAPKYYYRPIPQAEVRLNPNLSQLFGWE</sequence>
<proteinExistence type="inferred from homology"/>
<feature type="chain" id="PRO_5011632677" evidence="6">
    <location>
        <begin position="21"/>
        <end position="598"/>
    </location>
</feature>
<dbReference type="EMBL" id="FNFO01000009">
    <property type="protein sequence ID" value="SDL92723.1"/>
    <property type="molecule type" value="Genomic_DNA"/>
</dbReference>